<accession>A0A8H6ZKV1</accession>
<organism evidence="2 3">
    <name type="scientific">Mycena sanguinolenta</name>
    <dbReference type="NCBI Taxonomy" id="230812"/>
    <lineage>
        <taxon>Eukaryota</taxon>
        <taxon>Fungi</taxon>
        <taxon>Dikarya</taxon>
        <taxon>Basidiomycota</taxon>
        <taxon>Agaricomycotina</taxon>
        <taxon>Agaricomycetes</taxon>
        <taxon>Agaricomycetidae</taxon>
        <taxon>Agaricales</taxon>
        <taxon>Marasmiineae</taxon>
        <taxon>Mycenaceae</taxon>
        <taxon>Mycena</taxon>
    </lineage>
</organism>
<reference evidence="2" key="1">
    <citation type="submission" date="2020-05" db="EMBL/GenBank/DDBJ databases">
        <title>Mycena genomes resolve the evolution of fungal bioluminescence.</title>
        <authorList>
            <person name="Tsai I.J."/>
        </authorList>
    </citation>
    <scope>NUCLEOTIDE SEQUENCE</scope>
    <source>
        <strain evidence="2">160909Yilan</strain>
    </source>
</reference>
<dbReference type="AlphaFoldDB" id="A0A8H6ZKV1"/>
<feature type="compositionally biased region" description="Polar residues" evidence="1">
    <location>
        <begin position="40"/>
        <end position="69"/>
    </location>
</feature>
<comment type="caution">
    <text evidence="2">The sequence shown here is derived from an EMBL/GenBank/DDBJ whole genome shotgun (WGS) entry which is preliminary data.</text>
</comment>
<proteinExistence type="predicted"/>
<gene>
    <name evidence="2" type="ORF">MSAN_00155500</name>
</gene>
<name>A0A8H6ZKV1_9AGAR</name>
<feature type="region of interest" description="Disordered" evidence="1">
    <location>
        <begin position="12"/>
        <end position="103"/>
    </location>
</feature>
<feature type="compositionally biased region" description="Polar residues" evidence="1">
    <location>
        <begin position="91"/>
        <end position="103"/>
    </location>
</feature>
<protein>
    <submittedName>
        <fullName evidence="2">Uncharacterized protein</fullName>
    </submittedName>
</protein>
<evidence type="ECO:0000256" key="1">
    <source>
        <dbReference type="SAM" id="MobiDB-lite"/>
    </source>
</evidence>
<dbReference type="Proteomes" id="UP000623467">
    <property type="component" value="Unassembled WGS sequence"/>
</dbReference>
<evidence type="ECO:0000313" key="3">
    <source>
        <dbReference type="Proteomes" id="UP000623467"/>
    </source>
</evidence>
<sequence length="103" mass="10925">MPLSRFHTLLSKKGTRLLHPGATASLRSNPESEPRDIETNTDPLTDSNTARTDYSDTVESMSGGQTINLTVHGGTGGSGGNNGGQDISMKLNYNSSRRSSLTT</sequence>
<feature type="compositionally biased region" description="Gly residues" evidence="1">
    <location>
        <begin position="73"/>
        <end position="83"/>
    </location>
</feature>
<keyword evidence="3" id="KW-1185">Reference proteome</keyword>
<evidence type="ECO:0000313" key="2">
    <source>
        <dbReference type="EMBL" id="KAF7377345.1"/>
    </source>
</evidence>
<dbReference type="EMBL" id="JACAZH010000001">
    <property type="protein sequence ID" value="KAF7377345.1"/>
    <property type="molecule type" value="Genomic_DNA"/>
</dbReference>